<dbReference type="AlphaFoldDB" id="B8IBS8"/>
<dbReference type="RefSeq" id="WP_015930970.1">
    <property type="nucleotide sequence ID" value="NC_011894.1"/>
</dbReference>
<keyword evidence="4" id="KW-1185">Reference proteome</keyword>
<feature type="chain" id="PRO_5002874413" evidence="2">
    <location>
        <begin position="24"/>
        <end position="494"/>
    </location>
</feature>
<dbReference type="Proteomes" id="UP000008207">
    <property type="component" value="Chromosome"/>
</dbReference>
<evidence type="ECO:0000256" key="2">
    <source>
        <dbReference type="SAM" id="SignalP"/>
    </source>
</evidence>
<organism evidence="3 4">
    <name type="scientific">Methylobacterium nodulans (strain LMG 21967 / CNCM I-2342 / ORS 2060)</name>
    <dbReference type="NCBI Taxonomy" id="460265"/>
    <lineage>
        <taxon>Bacteria</taxon>
        <taxon>Pseudomonadati</taxon>
        <taxon>Pseudomonadota</taxon>
        <taxon>Alphaproteobacteria</taxon>
        <taxon>Hyphomicrobiales</taxon>
        <taxon>Methylobacteriaceae</taxon>
        <taxon>Methylobacterium</taxon>
    </lineage>
</organism>
<reference evidence="3 4" key="1">
    <citation type="submission" date="2009-01" db="EMBL/GenBank/DDBJ databases">
        <title>Complete sequence of chromosome of Methylobacterium nodulans ORS 2060.</title>
        <authorList>
            <consortium name="US DOE Joint Genome Institute"/>
            <person name="Lucas S."/>
            <person name="Copeland A."/>
            <person name="Lapidus A."/>
            <person name="Glavina del Rio T."/>
            <person name="Dalin E."/>
            <person name="Tice H."/>
            <person name="Bruce D."/>
            <person name="Goodwin L."/>
            <person name="Pitluck S."/>
            <person name="Sims D."/>
            <person name="Brettin T."/>
            <person name="Detter J.C."/>
            <person name="Han C."/>
            <person name="Larimer F."/>
            <person name="Land M."/>
            <person name="Hauser L."/>
            <person name="Kyrpides N."/>
            <person name="Ivanova N."/>
            <person name="Marx C.J."/>
            <person name="Richardson P."/>
        </authorList>
    </citation>
    <scope>NUCLEOTIDE SEQUENCE [LARGE SCALE GENOMIC DNA]</scope>
    <source>
        <strain evidence="4">LMG 21967 / CNCM I-2342 / ORS 2060</strain>
    </source>
</reference>
<evidence type="ECO:0000313" key="3">
    <source>
        <dbReference type="EMBL" id="ACL59332.1"/>
    </source>
</evidence>
<protein>
    <submittedName>
        <fullName evidence="3">PE-PGRS family protein</fullName>
    </submittedName>
</protein>
<dbReference type="OrthoDB" id="9815357at2"/>
<comment type="similarity">
    <text evidence="1">Belongs to the Omp25/RopB family.</text>
</comment>
<evidence type="ECO:0000256" key="1">
    <source>
        <dbReference type="ARBA" id="ARBA00038306"/>
    </source>
</evidence>
<name>B8IBS8_METNO</name>
<dbReference type="EMBL" id="CP001349">
    <property type="protein sequence ID" value="ACL59332.1"/>
    <property type="molecule type" value="Genomic_DNA"/>
</dbReference>
<feature type="signal peptide" evidence="2">
    <location>
        <begin position="1"/>
        <end position="23"/>
    </location>
</feature>
<dbReference type="PANTHER" id="PTHR34001">
    <property type="entry name" value="BLL7405 PROTEIN"/>
    <property type="match status" value="1"/>
</dbReference>
<sequence length="494" mass="47971">MVIRASALGAAAAGLLASQASRAADLPAQAAPIPAFVVQDWSGFYVGSHLGGVVSGRGERRVVSGDGGGLIPAGFGGRGGRTGIAIGRIEGRTVFQGVHAGYNWQQGSAVAGIEADLASLGPVDDLLGSVRGRLGFGSDRLLIYGTGGLAIRSVPGLVLGTFVGGNGGAGGNGGPGGAGGNGGNGFGTLTIARGGSDDVGFVGGGGVEVKLTPLVGAGLEALYYRFDGPRLLGAPRDFLTLRGRLTLHPGAALAPASSLASFPVSWAGAYVGGHLGALHTLSGRTFGSTALAGGEPGGAGQRGIDGGGGGGGAVAFAGLARSPAILGGAHLGYNWQNAALVYGAEGDVSVSAADSHRYLGTIRGRLGWSGGATLVYATAGVAFAGNESVRAVFAGNGGAGGNGGAVLAAPGGAGGAGGQALAFRANDTEIGFVVGGGLEARLSERVSAGAEALYYGLSSRAFAPALPGPGRTLVAGRGNDALVLRTRLSFSFEP</sequence>
<keyword evidence="2" id="KW-0732">Signal</keyword>
<evidence type="ECO:0000313" key="4">
    <source>
        <dbReference type="Proteomes" id="UP000008207"/>
    </source>
</evidence>
<dbReference type="HOGENOM" id="CLU_542691_0_0_5"/>
<dbReference type="SUPFAM" id="SSF56925">
    <property type="entry name" value="OMPA-like"/>
    <property type="match status" value="2"/>
</dbReference>
<proteinExistence type="inferred from homology"/>
<gene>
    <name evidence="3" type="ordered locus">Mnod_4464</name>
</gene>
<dbReference type="eggNOG" id="COG3637">
    <property type="taxonomic scope" value="Bacteria"/>
</dbReference>
<dbReference type="InterPro" id="IPR051692">
    <property type="entry name" value="OMP-like"/>
</dbReference>
<dbReference type="STRING" id="460265.Mnod_4464"/>
<dbReference type="PANTHER" id="PTHR34001:SF3">
    <property type="entry name" value="BLL7405 PROTEIN"/>
    <property type="match status" value="1"/>
</dbReference>
<accession>B8IBS8</accession>
<dbReference type="InterPro" id="IPR011250">
    <property type="entry name" value="OMP/PagP_B-barrel"/>
</dbReference>
<dbReference type="KEGG" id="mno:Mnod_4464"/>